<evidence type="ECO:0000256" key="4">
    <source>
        <dbReference type="ARBA" id="ARBA00023163"/>
    </source>
</evidence>
<dbReference type="GO" id="GO:0006352">
    <property type="term" value="P:DNA-templated transcription initiation"/>
    <property type="evidence" value="ECO:0007669"/>
    <property type="project" value="InterPro"/>
</dbReference>
<accession>A0A7U9CUL4</accession>
<dbReference type="AlphaFoldDB" id="A0A7U9CUL4"/>
<dbReference type="InterPro" id="IPR036388">
    <property type="entry name" value="WH-like_DNA-bd_sf"/>
</dbReference>
<dbReference type="PANTHER" id="PTHR43133:SF63">
    <property type="entry name" value="RNA POLYMERASE SIGMA FACTOR FECI-RELATED"/>
    <property type="match status" value="1"/>
</dbReference>
<proteinExistence type="inferred from homology"/>
<comment type="similarity">
    <text evidence="1">Belongs to the sigma-70 factor family. ECF subfamily.</text>
</comment>
<evidence type="ECO:0000256" key="2">
    <source>
        <dbReference type="ARBA" id="ARBA00023015"/>
    </source>
</evidence>
<feature type="domain" description="RNA polymerase sigma factor 70 region 4 type 2" evidence="6">
    <location>
        <begin position="116"/>
        <end position="168"/>
    </location>
</feature>
<organism evidence="7 8">
    <name type="scientific">Pseudomonas fluorescens R124</name>
    <dbReference type="NCBI Taxonomy" id="743713"/>
    <lineage>
        <taxon>Bacteria</taxon>
        <taxon>Pseudomonadati</taxon>
        <taxon>Pseudomonadota</taxon>
        <taxon>Gammaproteobacteria</taxon>
        <taxon>Pseudomonadales</taxon>
        <taxon>Pseudomonadaceae</taxon>
        <taxon>Pseudomonas</taxon>
    </lineage>
</organism>
<dbReference type="OrthoDB" id="9797134at2"/>
<feature type="domain" description="RNA polymerase sigma-70 region 2" evidence="5">
    <location>
        <begin position="19"/>
        <end position="84"/>
    </location>
</feature>
<dbReference type="RefSeq" id="WP_003226129.1">
    <property type="nucleotide sequence ID" value="NZ_CM001561.1"/>
</dbReference>
<dbReference type="PANTHER" id="PTHR43133">
    <property type="entry name" value="RNA POLYMERASE ECF-TYPE SIGMA FACTO"/>
    <property type="match status" value="1"/>
</dbReference>
<keyword evidence="3" id="KW-0731">Sigma factor</keyword>
<evidence type="ECO:0000313" key="7">
    <source>
        <dbReference type="EMBL" id="EJZ58956.1"/>
    </source>
</evidence>
<dbReference type="Proteomes" id="UP000006045">
    <property type="component" value="Chromosome"/>
</dbReference>
<keyword evidence="2" id="KW-0805">Transcription regulation</keyword>
<dbReference type="SUPFAM" id="SSF88946">
    <property type="entry name" value="Sigma2 domain of RNA polymerase sigma factors"/>
    <property type="match status" value="1"/>
</dbReference>
<gene>
    <name evidence="7" type="ORF">I1A_003287</name>
</gene>
<evidence type="ECO:0000259" key="6">
    <source>
        <dbReference type="Pfam" id="PF08281"/>
    </source>
</evidence>
<dbReference type="GO" id="GO:0016987">
    <property type="term" value="F:sigma factor activity"/>
    <property type="evidence" value="ECO:0007669"/>
    <property type="project" value="UniProtKB-KW"/>
</dbReference>
<sequence>MPADFPSAQSPRNQLLSLLYSDHHGWLQNWLRKKLGCSQRAADLAQDTFIRVLTLAEPERLQEPRAFLTTTAIRLLIDGERRRKLERAYLAVLAHESEDAAAISPEDFHQIIELLESIARLLEGLAEKPRRAFLLNRLDGWSHAEIAEHLGVSKSMIKQYIAQVMVHCYVALYGGAP</sequence>
<dbReference type="Pfam" id="PF08281">
    <property type="entry name" value="Sigma70_r4_2"/>
    <property type="match status" value="1"/>
</dbReference>
<keyword evidence="4" id="KW-0804">Transcription</keyword>
<evidence type="ECO:0000256" key="1">
    <source>
        <dbReference type="ARBA" id="ARBA00010641"/>
    </source>
</evidence>
<evidence type="ECO:0000313" key="8">
    <source>
        <dbReference type="Proteomes" id="UP000006045"/>
    </source>
</evidence>
<dbReference type="GO" id="GO:0003677">
    <property type="term" value="F:DNA binding"/>
    <property type="evidence" value="ECO:0007669"/>
    <property type="project" value="InterPro"/>
</dbReference>
<dbReference type="NCBIfam" id="TIGR02937">
    <property type="entry name" value="sigma70-ECF"/>
    <property type="match status" value="1"/>
</dbReference>
<dbReference type="InterPro" id="IPR013249">
    <property type="entry name" value="RNA_pol_sigma70_r4_t2"/>
</dbReference>
<dbReference type="InterPro" id="IPR014284">
    <property type="entry name" value="RNA_pol_sigma-70_dom"/>
</dbReference>
<dbReference type="InterPro" id="IPR007627">
    <property type="entry name" value="RNA_pol_sigma70_r2"/>
</dbReference>
<protein>
    <submittedName>
        <fullName evidence="7">RNA polymerase sigma factor</fullName>
    </submittedName>
</protein>
<name>A0A7U9CUL4_PSEFL</name>
<reference evidence="7 8" key="1">
    <citation type="submission" date="2012-08" db="EMBL/GenBank/DDBJ databases">
        <title>The genome of cave-isolated P. fluorescens strain R124 demonstrates phenotypic adaptation to the mineral environment.</title>
        <authorList>
            <person name="Barton M.D."/>
            <person name="Petronio M."/>
            <person name="Giarrizzo J.G."/>
            <person name="Bowling B.V."/>
            <person name="Barton H.A."/>
        </authorList>
    </citation>
    <scope>NUCLEOTIDE SEQUENCE [LARGE SCALE GENOMIC DNA]</scope>
    <source>
        <strain evidence="7 8">R124</strain>
    </source>
</reference>
<dbReference type="EMBL" id="CM001561">
    <property type="protein sequence ID" value="EJZ58956.1"/>
    <property type="molecule type" value="Genomic_DNA"/>
</dbReference>
<dbReference type="InterPro" id="IPR013325">
    <property type="entry name" value="RNA_pol_sigma_r2"/>
</dbReference>
<dbReference type="SUPFAM" id="SSF88659">
    <property type="entry name" value="Sigma3 and sigma4 domains of RNA polymerase sigma factors"/>
    <property type="match status" value="1"/>
</dbReference>
<evidence type="ECO:0000256" key="3">
    <source>
        <dbReference type="ARBA" id="ARBA00023082"/>
    </source>
</evidence>
<dbReference type="InterPro" id="IPR013324">
    <property type="entry name" value="RNA_pol_sigma_r3/r4-like"/>
</dbReference>
<dbReference type="Gene3D" id="1.10.10.10">
    <property type="entry name" value="Winged helix-like DNA-binding domain superfamily/Winged helix DNA-binding domain"/>
    <property type="match status" value="1"/>
</dbReference>
<dbReference type="Pfam" id="PF04542">
    <property type="entry name" value="Sigma70_r2"/>
    <property type="match status" value="1"/>
</dbReference>
<dbReference type="InterPro" id="IPR039425">
    <property type="entry name" value="RNA_pol_sigma-70-like"/>
</dbReference>
<dbReference type="Gene3D" id="1.10.1740.10">
    <property type="match status" value="1"/>
</dbReference>
<evidence type="ECO:0000259" key="5">
    <source>
        <dbReference type="Pfam" id="PF04542"/>
    </source>
</evidence>